<dbReference type="AlphaFoldDB" id="A0A9D4EK96"/>
<reference evidence="1" key="1">
    <citation type="journal article" date="2019" name="bioRxiv">
        <title>The Genome of the Zebra Mussel, Dreissena polymorpha: A Resource for Invasive Species Research.</title>
        <authorList>
            <person name="McCartney M.A."/>
            <person name="Auch B."/>
            <person name="Kono T."/>
            <person name="Mallez S."/>
            <person name="Zhang Y."/>
            <person name="Obille A."/>
            <person name="Becker A."/>
            <person name="Abrahante J.E."/>
            <person name="Garbe J."/>
            <person name="Badalamenti J.P."/>
            <person name="Herman A."/>
            <person name="Mangelson H."/>
            <person name="Liachko I."/>
            <person name="Sullivan S."/>
            <person name="Sone E.D."/>
            <person name="Koren S."/>
            <person name="Silverstein K.A.T."/>
            <person name="Beckman K.B."/>
            <person name="Gohl D.M."/>
        </authorList>
    </citation>
    <scope>NUCLEOTIDE SEQUENCE</scope>
    <source>
        <strain evidence="1">Duluth1</strain>
        <tissue evidence="1">Whole animal</tissue>
    </source>
</reference>
<protein>
    <submittedName>
        <fullName evidence="1">Uncharacterized protein</fullName>
    </submittedName>
</protein>
<accession>A0A9D4EK96</accession>
<keyword evidence="2" id="KW-1185">Reference proteome</keyword>
<gene>
    <name evidence="1" type="ORF">DPMN_157866</name>
</gene>
<dbReference type="EMBL" id="JAIWYP010000008">
    <property type="protein sequence ID" value="KAH3780056.1"/>
    <property type="molecule type" value="Genomic_DNA"/>
</dbReference>
<reference evidence="1" key="2">
    <citation type="submission" date="2020-11" db="EMBL/GenBank/DDBJ databases">
        <authorList>
            <person name="McCartney M.A."/>
            <person name="Auch B."/>
            <person name="Kono T."/>
            <person name="Mallez S."/>
            <person name="Becker A."/>
            <person name="Gohl D.M."/>
            <person name="Silverstein K.A.T."/>
            <person name="Koren S."/>
            <person name="Bechman K.B."/>
            <person name="Herman A."/>
            <person name="Abrahante J.E."/>
            <person name="Garbe J."/>
        </authorList>
    </citation>
    <scope>NUCLEOTIDE SEQUENCE</scope>
    <source>
        <strain evidence="1">Duluth1</strain>
        <tissue evidence="1">Whole animal</tissue>
    </source>
</reference>
<sequence>MRIFGWQIDQRFDEKEHKSRAISYILKVASPTTNWIPDDIKRIRVLNSTKDGIPPLTILTFRFEYDKARAYRGREELRKQVIRSRGPREIL</sequence>
<name>A0A9D4EK96_DREPO</name>
<proteinExistence type="predicted"/>
<evidence type="ECO:0000313" key="2">
    <source>
        <dbReference type="Proteomes" id="UP000828390"/>
    </source>
</evidence>
<comment type="caution">
    <text evidence="1">The sequence shown here is derived from an EMBL/GenBank/DDBJ whole genome shotgun (WGS) entry which is preliminary data.</text>
</comment>
<evidence type="ECO:0000313" key="1">
    <source>
        <dbReference type="EMBL" id="KAH3780056.1"/>
    </source>
</evidence>
<organism evidence="1 2">
    <name type="scientific">Dreissena polymorpha</name>
    <name type="common">Zebra mussel</name>
    <name type="synonym">Mytilus polymorpha</name>
    <dbReference type="NCBI Taxonomy" id="45954"/>
    <lineage>
        <taxon>Eukaryota</taxon>
        <taxon>Metazoa</taxon>
        <taxon>Spiralia</taxon>
        <taxon>Lophotrochozoa</taxon>
        <taxon>Mollusca</taxon>
        <taxon>Bivalvia</taxon>
        <taxon>Autobranchia</taxon>
        <taxon>Heteroconchia</taxon>
        <taxon>Euheterodonta</taxon>
        <taxon>Imparidentia</taxon>
        <taxon>Neoheterodontei</taxon>
        <taxon>Myida</taxon>
        <taxon>Dreissenoidea</taxon>
        <taxon>Dreissenidae</taxon>
        <taxon>Dreissena</taxon>
    </lineage>
</organism>
<dbReference type="Proteomes" id="UP000828390">
    <property type="component" value="Unassembled WGS sequence"/>
</dbReference>